<evidence type="ECO:0000259" key="5">
    <source>
        <dbReference type="SMART" id="SM01144"/>
    </source>
</evidence>
<feature type="domain" description="DTW" evidence="5">
    <location>
        <begin position="1"/>
        <end position="178"/>
    </location>
</feature>
<keyword evidence="3" id="KW-0949">S-adenosyl-L-methionine</keyword>
<evidence type="ECO:0000256" key="3">
    <source>
        <dbReference type="ARBA" id="ARBA00022691"/>
    </source>
</evidence>
<name>A0AB39HGI7_9VIBR</name>
<dbReference type="SMART" id="SM01144">
    <property type="entry name" value="DTW"/>
    <property type="match status" value="1"/>
</dbReference>
<dbReference type="EMBL" id="CP162601">
    <property type="protein sequence ID" value="XDK24998.1"/>
    <property type="molecule type" value="Genomic_DNA"/>
</dbReference>
<gene>
    <name evidence="6" type="ORF">AB0763_12735</name>
</gene>
<dbReference type="AlphaFoldDB" id="A0AB39HGI7"/>
<reference evidence="6" key="1">
    <citation type="submission" date="2024-07" db="EMBL/GenBank/DDBJ databases">
        <title>Genome Analysis of a Potential Novel Vibrio Species Secreting pH- and Thermo-stable Alginate Lyase and its Application in Producing Alginate Oligosaccharides.</title>
        <authorList>
            <person name="Huang H."/>
            <person name="Bao K."/>
        </authorList>
    </citation>
    <scope>NUCLEOTIDE SEQUENCE</scope>
    <source>
        <strain evidence="6">HB236076</strain>
    </source>
</reference>
<keyword evidence="2 6" id="KW-0808">Transferase</keyword>
<accession>A0AB39HGI7</accession>
<organism evidence="6">
    <name type="scientific">Vibrio sp. HB236076</name>
    <dbReference type="NCBI Taxonomy" id="3232307"/>
    <lineage>
        <taxon>Bacteria</taxon>
        <taxon>Pseudomonadati</taxon>
        <taxon>Pseudomonadota</taxon>
        <taxon>Gammaproteobacteria</taxon>
        <taxon>Vibrionales</taxon>
        <taxon>Vibrionaceae</taxon>
        <taxon>Vibrio</taxon>
    </lineage>
</organism>
<dbReference type="RefSeq" id="WP_306102314.1">
    <property type="nucleotide sequence ID" value="NZ_CP162601.1"/>
</dbReference>
<dbReference type="EC" id="2.5.1.25" evidence="1"/>
<sequence length="182" mass="21234">MINTPTSSAPHWPFLTFLLIHENEHQRPTNTGQFWHQCVPQSSMAIWQRKQIPLNLAQYLKRPDLQPVVVYPTEQALSETQWFSTQRDPNLTPLYILLDGTWQEAKKIHNRSTWLAHLPRLSLSDLPSSDFRLRRNQQEGHLCTFEVGMELAVKHGIDTTALKQSFDRYQHDYLTRNMNGSA</sequence>
<dbReference type="PANTHER" id="PTHR21392:SF1">
    <property type="entry name" value="TRNA-URIDINE AMINOCARBOXYPROPYLTRANSFERASE"/>
    <property type="match status" value="1"/>
</dbReference>
<proteinExistence type="predicted"/>
<protein>
    <recommendedName>
        <fullName evidence="1">tRNA-uridine aminocarboxypropyltransferase</fullName>
        <ecNumber evidence="1">2.5.1.25</ecNumber>
    </recommendedName>
</protein>
<dbReference type="GO" id="GO:0016432">
    <property type="term" value="F:tRNA-uridine aminocarboxypropyltransferase activity"/>
    <property type="evidence" value="ECO:0007669"/>
    <property type="project" value="UniProtKB-EC"/>
</dbReference>
<dbReference type="KEGG" id="vih:AB0763_12735"/>
<dbReference type="InterPro" id="IPR039262">
    <property type="entry name" value="DTWD2/TAPT"/>
</dbReference>
<evidence type="ECO:0000256" key="2">
    <source>
        <dbReference type="ARBA" id="ARBA00022679"/>
    </source>
</evidence>
<dbReference type="InterPro" id="IPR005636">
    <property type="entry name" value="DTW"/>
</dbReference>
<evidence type="ECO:0000256" key="4">
    <source>
        <dbReference type="ARBA" id="ARBA00022694"/>
    </source>
</evidence>
<evidence type="ECO:0000256" key="1">
    <source>
        <dbReference type="ARBA" id="ARBA00012386"/>
    </source>
</evidence>
<keyword evidence="4" id="KW-0819">tRNA processing</keyword>
<dbReference type="Pfam" id="PF03942">
    <property type="entry name" value="DTW"/>
    <property type="match status" value="1"/>
</dbReference>
<dbReference type="PANTHER" id="PTHR21392">
    <property type="entry name" value="TRNA-URIDINE AMINOCARBOXYPROPYLTRANSFERASE 2"/>
    <property type="match status" value="1"/>
</dbReference>
<dbReference type="GO" id="GO:0008033">
    <property type="term" value="P:tRNA processing"/>
    <property type="evidence" value="ECO:0007669"/>
    <property type="project" value="UniProtKB-KW"/>
</dbReference>
<evidence type="ECO:0000313" key="6">
    <source>
        <dbReference type="EMBL" id="XDK24998.1"/>
    </source>
</evidence>